<organism evidence="2 3">
    <name type="scientific">Aquilegia coerulea</name>
    <name type="common">Rocky mountain columbine</name>
    <dbReference type="NCBI Taxonomy" id="218851"/>
    <lineage>
        <taxon>Eukaryota</taxon>
        <taxon>Viridiplantae</taxon>
        <taxon>Streptophyta</taxon>
        <taxon>Embryophyta</taxon>
        <taxon>Tracheophyta</taxon>
        <taxon>Spermatophyta</taxon>
        <taxon>Magnoliopsida</taxon>
        <taxon>Ranunculales</taxon>
        <taxon>Ranunculaceae</taxon>
        <taxon>Thalictroideae</taxon>
        <taxon>Aquilegia</taxon>
    </lineage>
</organism>
<dbReference type="InterPro" id="IPR055411">
    <property type="entry name" value="LRR_FXL15/At3g58940/PEG3-like"/>
</dbReference>
<dbReference type="SMART" id="SM00256">
    <property type="entry name" value="FBOX"/>
    <property type="match status" value="1"/>
</dbReference>
<dbReference type="SUPFAM" id="SSF52047">
    <property type="entry name" value="RNI-like"/>
    <property type="match status" value="1"/>
</dbReference>
<dbReference type="PANTHER" id="PTHR31639">
    <property type="entry name" value="F-BOX PROTEIN-LIKE"/>
    <property type="match status" value="1"/>
</dbReference>
<dbReference type="STRING" id="218851.A0A2G5E9N9"/>
<dbReference type="SUPFAM" id="SSF81383">
    <property type="entry name" value="F-box domain"/>
    <property type="match status" value="1"/>
</dbReference>
<dbReference type="InParanoid" id="A0A2G5E9N9"/>
<evidence type="ECO:0000259" key="1">
    <source>
        <dbReference type="SMART" id="SM00256"/>
    </source>
</evidence>
<dbReference type="Proteomes" id="UP000230069">
    <property type="component" value="Unassembled WGS sequence"/>
</dbReference>
<sequence>MASGEISNLPDEVINEILMFLPIREAVKTCVLSTSWRYKWTSLPNLVFDTCSIPSHIEGEQLKTSLFLRLWLLRLSRKMLSHLSLLFKMSTNNTYQIPSCLFSCQTLRNLELKDCKLILPSQYQGFSNLTNLKLLDVTLTNQTFESLLVKIPLLYRLSIINCKSLTNLIINAPNLVWVDICGHLIQSITFQNAQKAFWPKSESLDKEDSREVQLHKEDGIFHSLRIVNLKGFIGVKYDMGFTEFILLNAMVLKTFYIKWEEKAVRDKNMDAVENISQFQKASSNAKVIFINKV</sequence>
<dbReference type="Gene3D" id="3.80.10.10">
    <property type="entry name" value="Ribonuclease Inhibitor"/>
    <property type="match status" value="1"/>
</dbReference>
<proteinExistence type="predicted"/>
<accession>A0A2G5E9N9</accession>
<name>A0A2G5E9N9_AQUCA</name>
<evidence type="ECO:0000313" key="2">
    <source>
        <dbReference type="EMBL" id="PIA52465.1"/>
    </source>
</evidence>
<protein>
    <recommendedName>
        <fullName evidence="1">F-box domain-containing protein</fullName>
    </recommendedName>
</protein>
<feature type="domain" description="F-box" evidence="1">
    <location>
        <begin position="9"/>
        <end position="49"/>
    </location>
</feature>
<dbReference type="InterPro" id="IPR001810">
    <property type="entry name" value="F-box_dom"/>
</dbReference>
<evidence type="ECO:0000313" key="3">
    <source>
        <dbReference type="Proteomes" id="UP000230069"/>
    </source>
</evidence>
<dbReference type="AlphaFoldDB" id="A0A2G5E9N9"/>
<dbReference type="Pfam" id="PF00646">
    <property type="entry name" value="F-box"/>
    <property type="match status" value="1"/>
</dbReference>
<keyword evidence="3" id="KW-1185">Reference proteome</keyword>
<dbReference type="OrthoDB" id="1163429at2759"/>
<dbReference type="InterPro" id="IPR006566">
    <property type="entry name" value="FBD"/>
</dbReference>
<dbReference type="InterPro" id="IPR053781">
    <property type="entry name" value="F-box_AtFBL13-like"/>
</dbReference>
<dbReference type="InterPro" id="IPR036047">
    <property type="entry name" value="F-box-like_dom_sf"/>
</dbReference>
<gene>
    <name evidence="2" type="ORF">AQUCO_01000383v1</name>
</gene>
<dbReference type="InterPro" id="IPR032675">
    <property type="entry name" value="LRR_dom_sf"/>
</dbReference>
<dbReference type="EMBL" id="KZ305027">
    <property type="protein sequence ID" value="PIA52465.1"/>
    <property type="molecule type" value="Genomic_DNA"/>
</dbReference>
<dbReference type="Pfam" id="PF24758">
    <property type="entry name" value="LRR_At5g56370"/>
    <property type="match status" value="1"/>
</dbReference>
<reference evidence="2 3" key="1">
    <citation type="submission" date="2017-09" db="EMBL/GenBank/DDBJ databases">
        <title>WGS assembly of Aquilegia coerulea Goldsmith.</title>
        <authorList>
            <person name="Hodges S."/>
            <person name="Kramer E."/>
            <person name="Nordborg M."/>
            <person name="Tomkins J."/>
            <person name="Borevitz J."/>
            <person name="Derieg N."/>
            <person name="Yan J."/>
            <person name="Mihaltcheva S."/>
            <person name="Hayes R.D."/>
            <person name="Rokhsar D."/>
        </authorList>
    </citation>
    <scope>NUCLEOTIDE SEQUENCE [LARGE SCALE GENOMIC DNA]</scope>
    <source>
        <strain evidence="3">cv. Goldsmith</strain>
    </source>
</reference>
<dbReference type="PANTHER" id="PTHR31639:SF312">
    <property type="entry name" value="CYCLIN-LIKE F-BOX"/>
    <property type="match status" value="1"/>
</dbReference>
<dbReference type="Pfam" id="PF08387">
    <property type="entry name" value="FBD"/>
    <property type="match status" value="1"/>
</dbReference>
<dbReference type="CDD" id="cd22160">
    <property type="entry name" value="F-box_AtFBL13-like"/>
    <property type="match status" value="1"/>
</dbReference>